<dbReference type="NCBIfam" id="TIGR02727">
    <property type="entry name" value="MTHFS_bact"/>
    <property type="match status" value="1"/>
</dbReference>
<evidence type="ECO:0000256" key="2">
    <source>
        <dbReference type="ARBA" id="ARBA00022741"/>
    </source>
</evidence>
<dbReference type="GO" id="GO:0046872">
    <property type="term" value="F:metal ion binding"/>
    <property type="evidence" value="ECO:0007669"/>
    <property type="project" value="UniProtKB-KW"/>
</dbReference>
<comment type="catalytic activity">
    <reaction evidence="5">
        <text>(6S)-5-formyl-5,6,7,8-tetrahydrofolate + ATP = (6R)-5,10-methenyltetrahydrofolate + ADP + phosphate</text>
        <dbReference type="Rhea" id="RHEA:10488"/>
        <dbReference type="ChEBI" id="CHEBI:30616"/>
        <dbReference type="ChEBI" id="CHEBI:43474"/>
        <dbReference type="ChEBI" id="CHEBI:57455"/>
        <dbReference type="ChEBI" id="CHEBI:57457"/>
        <dbReference type="ChEBI" id="CHEBI:456216"/>
        <dbReference type="EC" id="6.3.3.2"/>
    </reaction>
</comment>
<organism evidence="6 7">
    <name type="scientific">Salimicrobium halophilum</name>
    <dbReference type="NCBI Taxonomy" id="86666"/>
    <lineage>
        <taxon>Bacteria</taxon>
        <taxon>Bacillati</taxon>
        <taxon>Bacillota</taxon>
        <taxon>Bacilli</taxon>
        <taxon>Bacillales</taxon>
        <taxon>Bacillaceae</taxon>
        <taxon>Salimicrobium</taxon>
    </lineage>
</organism>
<keyword evidence="2 4" id="KW-0547">Nucleotide-binding</keyword>
<keyword evidence="7" id="KW-1185">Reference proteome</keyword>
<dbReference type="PANTHER" id="PTHR23407">
    <property type="entry name" value="ATPASE INHIBITOR/5-FORMYLTETRAHYDROFOLATE CYCLO-LIGASE"/>
    <property type="match status" value="1"/>
</dbReference>
<dbReference type="InterPro" id="IPR024185">
    <property type="entry name" value="FTHF_cligase-like_sf"/>
</dbReference>
<dbReference type="InterPro" id="IPR037171">
    <property type="entry name" value="NagB/RpiA_transferase-like"/>
</dbReference>
<dbReference type="SUPFAM" id="SSF100950">
    <property type="entry name" value="NagB/RpiA/CoA transferase-like"/>
    <property type="match status" value="1"/>
</dbReference>
<dbReference type="AlphaFoldDB" id="A0A1G8PSE3"/>
<dbReference type="GO" id="GO:0009396">
    <property type="term" value="P:folic acid-containing compound biosynthetic process"/>
    <property type="evidence" value="ECO:0007669"/>
    <property type="project" value="TreeGrafter"/>
</dbReference>
<dbReference type="GO" id="GO:0005524">
    <property type="term" value="F:ATP binding"/>
    <property type="evidence" value="ECO:0007669"/>
    <property type="project" value="UniProtKB-KW"/>
</dbReference>
<evidence type="ECO:0000256" key="1">
    <source>
        <dbReference type="ARBA" id="ARBA00010638"/>
    </source>
</evidence>
<name>A0A1G8PSE3_9BACI</name>
<keyword evidence="3 4" id="KW-0067">ATP-binding</keyword>
<feature type="binding site" evidence="4">
    <location>
        <begin position="128"/>
        <end position="136"/>
    </location>
    <ligand>
        <name>ATP</name>
        <dbReference type="ChEBI" id="CHEBI:30616"/>
    </ligand>
</feature>
<dbReference type="Gene3D" id="3.40.50.10420">
    <property type="entry name" value="NagB/RpiA/CoA transferase-like"/>
    <property type="match status" value="1"/>
</dbReference>
<comment type="similarity">
    <text evidence="1 5">Belongs to the 5-formyltetrahydrofolate cyclo-ligase family.</text>
</comment>
<dbReference type="RefSeq" id="WP_143004673.1">
    <property type="nucleotide sequence ID" value="NZ_FNEV01000001.1"/>
</dbReference>
<dbReference type="EMBL" id="FNEV01000001">
    <property type="protein sequence ID" value="SDI95342.1"/>
    <property type="molecule type" value="Genomic_DNA"/>
</dbReference>
<dbReference type="STRING" id="86666.SAMN04490247_0168"/>
<dbReference type="EC" id="6.3.3.2" evidence="5"/>
<feature type="binding site" evidence="4">
    <location>
        <position position="44"/>
    </location>
    <ligand>
        <name>substrate</name>
    </ligand>
</feature>
<dbReference type="Proteomes" id="UP000199225">
    <property type="component" value="Unassembled WGS sequence"/>
</dbReference>
<keyword evidence="6" id="KW-0436">Ligase</keyword>
<protein>
    <recommendedName>
        <fullName evidence="5">5-formyltetrahydrofolate cyclo-ligase</fullName>
        <ecNumber evidence="5">6.3.3.2</ecNumber>
    </recommendedName>
</protein>
<dbReference type="PIRSF" id="PIRSF006806">
    <property type="entry name" value="FTHF_cligase"/>
    <property type="match status" value="1"/>
</dbReference>
<dbReference type="PANTHER" id="PTHR23407:SF1">
    <property type="entry name" value="5-FORMYLTETRAHYDROFOLATE CYCLO-LIGASE"/>
    <property type="match status" value="1"/>
</dbReference>
<evidence type="ECO:0000313" key="6">
    <source>
        <dbReference type="EMBL" id="SDI95342.1"/>
    </source>
</evidence>
<accession>A0A1G8PSE3</accession>
<evidence type="ECO:0000313" key="7">
    <source>
        <dbReference type="Proteomes" id="UP000199225"/>
    </source>
</evidence>
<reference evidence="7" key="1">
    <citation type="submission" date="2016-10" db="EMBL/GenBank/DDBJ databases">
        <authorList>
            <person name="Varghese N."/>
            <person name="Submissions S."/>
        </authorList>
    </citation>
    <scope>NUCLEOTIDE SEQUENCE [LARGE SCALE GENOMIC DNA]</scope>
    <source>
        <strain evidence="7">DSM 4771</strain>
    </source>
</reference>
<evidence type="ECO:0000256" key="4">
    <source>
        <dbReference type="PIRSR" id="PIRSR006806-1"/>
    </source>
</evidence>
<dbReference type="InterPro" id="IPR002698">
    <property type="entry name" value="FTHF_cligase"/>
</dbReference>
<comment type="cofactor">
    <cofactor evidence="5">
        <name>Mg(2+)</name>
        <dbReference type="ChEBI" id="CHEBI:18420"/>
    </cofactor>
</comment>
<dbReference type="GO" id="GO:0035999">
    <property type="term" value="P:tetrahydrofolate interconversion"/>
    <property type="evidence" value="ECO:0007669"/>
    <property type="project" value="TreeGrafter"/>
</dbReference>
<dbReference type="Pfam" id="PF01812">
    <property type="entry name" value="5-FTHF_cyc-lig"/>
    <property type="match status" value="1"/>
</dbReference>
<proteinExistence type="inferred from homology"/>
<sequence>MRKNAMEYLQRLTEAERNRIEKNQWNQVLQTGRWKEAGTIAITVSKYPEWSTYSYLESAWAQGKTVAVPKVDPLDKGMEFYEVGSYDHLKEGYKGIMEPDSSFCSPIHKTDIDLLFVPGLLFNYEGYRIGFGGGFYDRYLTDFFGATISVTSEAQLKQIIPLEAHDIPVQMVVTENRTIRIF</sequence>
<keyword evidence="5" id="KW-0460">Magnesium</keyword>
<feature type="binding site" evidence="4">
    <location>
        <position position="49"/>
    </location>
    <ligand>
        <name>substrate</name>
    </ligand>
</feature>
<evidence type="ECO:0000256" key="5">
    <source>
        <dbReference type="RuleBase" id="RU361279"/>
    </source>
</evidence>
<keyword evidence="5" id="KW-0479">Metal-binding</keyword>
<dbReference type="GO" id="GO:0030272">
    <property type="term" value="F:5-formyltetrahydrofolate cyclo-ligase activity"/>
    <property type="evidence" value="ECO:0007669"/>
    <property type="project" value="UniProtKB-EC"/>
</dbReference>
<evidence type="ECO:0000256" key="3">
    <source>
        <dbReference type="ARBA" id="ARBA00022840"/>
    </source>
</evidence>
<gene>
    <name evidence="6" type="ORF">SAMN04490247_0168</name>
</gene>
<dbReference type="OrthoDB" id="9801938at2"/>